<protein>
    <submittedName>
        <fullName evidence="6">Dbl homology domain-containing protein</fullName>
    </submittedName>
</protein>
<sequence>MSVFNLTTCPPSDIASLVPLVPRRVRVDDPYSDPYCDDSEEEDGSSFINYSLLSNLAILLRDKVLRGIHVKGSIPYTNAFTGKDIVSTIHSQITRELRKNHGGASNDRRPALLVARSLQSQLFFYEVEWGYRVLRDDVSSAYMFLDEPQDLVEIPGGVVTVLTKCYSPSCGKFYGGPCYSYSCPRRGLKQISLDPQQDPWPDPIPEDIMNSLTESEMNRQTIIRKLLSNEGQYVHDLDLVKSTVIEPLHNSGLSVSSGDLHAFIDEIFGNLIRVRDTNKRLLEILYIRQREQAPVVRGIGDIFLDAATTDFKEVYPTYIGHHPSAEGLLQDEMEKNIELRLFIESCSRMQITRLGQSPHLDLKHFLNRPAEQLGGYRVSLEAILKETDHNNPDSDFLTEAIKGLNKLQTLSQVHTFQETVKRGSTKKWEWSDLVTPSERQSFSKEEAKHQSIIFELISTEMDYVKDLHNIEKIFITPLREADPSIIPQEHLQQFLQEVFSNIQDITLYHQQLIDRLHHIQREHHPRVPSITAAVFDAVLNFREAYAEYIPNYPIAAYRIEDEKEKNNIFKAFHENAIRYPGARRLGMEYFIYRPISRLLQYELLLNGLLDTAPPGHEDKSAIPNVIEILKSLGKDTEPGATSSKQRIDLWKFSSSIIFRPGEHFDMDLLNDSRSLIFSGKLYQQPEGGIGRNDLQELFVILFDNYFVMTKPKTMDNVTEYHVTRRPIPLDLFTPVRFNDPPTQRLASILRSRRDRNLTSPSGSNLSCTDSSESNSLYPFTVHHMGRLGGLYTLYSGSASLRTEWNRRLEEALGLRSVVMESNKVFEMKTLSSETFLIPSDTRTQVVPLWSETTIFGVKVTCSVPFTTHDNRKLVAIGCAEGVWIGFLHDPRSMRRVLHLRNVTQCAMLEDFGLFLVLADKILFAYLIEALVPTQPNVSLPPVNPQRLGTSGGGVLFFTTGTMQNRTLVIYMKKRGSDSVFHALEPVAESISQRPKANTGIDSRFFPKNKNDWFRTYKEFMLPSECYDLLFLKARIAILCQKGFEIMQLENLSSVTIPVTNDSRLAQRCESCRPLGMFRVNEEEFILCYNEFGLYINKHGDPSRKNSTVEWEGTAERVALHAPYILLFDPRFIEVRHMETGRLAQIISGTDVRCAWDGRGVDLFPAGVFAEGADENMSQEPRVYAVMRCTVQFQHSGRSSRGIYEHVVELVPTIPLYLPDPDARPTVTHFSSSPRSTQGEGGRCTPVAPAFVQEVQDQNLVKMEEVRIWGHAKEVK</sequence>
<feature type="domain" description="PH" evidence="3">
    <location>
        <begin position="674"/>
        <end position="813"/>
    </location>
</feature>
<dbReference type="EMBL" id="MU151825">
    <property type="protein sequence ID" value="KAF9441660.1"/>
    <property type="molecule type" value="Genomic_DNA"/>
</dbReference>
<feature type="domain" description="DH" evidence="4">
    <location>
        <begin position="218"/>
        <end position="407"/>
    </location>
</feature>
<dbReference type="InterPro" id="IPR011993">
    <property type="entry name" value="PH-like_dom_sf"/>
</dbReference>
<dbReference type="PROSITE" id="PS50003">
    <property type="entry name" value="PH_DOMAIN"/>
    <property type="match status" value="1"/>
</dbReference>
<dbReference type="PROSITE" id="PS50219">
    <property type="entry name" value="CNH"/>
    <property type="match status" value="1"/>
</dbReference>
<evidence type="ECO:0000313" key="7">
    <source>
        <dbReference type="Proteomes" id="UP000807342"/>
    </source>
</evidence>
<dbReference type="AlphaFoldDB" id="A0A9P5X0B5"/>
<dbReference type="Gene3D" id="1.20.900.10">
    <property type="entry name" value="Dbl homology (DH) domain"/>
    <property type="match status" value="2"/>
</dbReference>
<dbReference type="Gene3D" id="2.30.29.30">
    <property type="entry name" value="Pleckstrin-homology domain (PH domain)/Phosphotyrosine-binding domain (PTB)"/>
    <property type="match status" value="1"/>
</dbReference>
<dbReference type="SUPFAM" id="SSF50729">
    <property type="entry name" value="PH domain-like"/>
    <property type="match status" value="1"/>
</dbReference>
<dbReference type="PANTHER" id="PTHR46572">
    <property type="entry name" value="RHO1 GDP-GTP EXCHANGE PROTEIN 1-RELATED"/>
    <property type="match status" value="1"/>
</dbReference>
<dbReference type="InterPro" id="IPR001849">
    <property type="entry name" value="PH_domain"/>
</dbReference>
<dbReference type="Pfam" id="PF00621">
    <property type="entry name" value="RhoGEF"/>
    <property type="match status" value="2"/>
</dbReference>
<dbReference type="SUPFAM" id="SSF48065">
    <property type="entry name" value="DBL homology domain (DH-domain)"/>
    <property type="match status" value="2"/>
</dbReference>
<dbReference type="InterPro" id="IPR001180">
    <property type="entry name" value="CNH_dom"/>
</dbReference>
<evidence type="ECO:0000259" key="4">
    <source>
        <dbReference type="PROSITE" id="PS50010"/>
    </source>
</evidence>
<feature type="domain" description="DH" evidence="4">
    <location>
        <begin position="448"/>
        <end position="639"/>
    </location>
</feature>
<dbReference type="Pfam" id="PF15405">
    <property type="entry name" value="PH_5"/>
    <property type="match status" value="1"/>
</dbReference>
<dbReference type="InterPro" id="IPR000219">
    <property type="entry name" value="DH_dom"/>
</dbReference>
<dbReference type="InterPro" id="IPR052233">
    <property type="entry name" value="Rho-type_GEFs"/>
</dbReference>
<evidence type="ECO:0000256" key="1">
    <source>
        <dbReference type="ARBA" id="ARBA00022553"/>
    </source>
</evidence>
<dbReference type="PROSITE" id="PS50010">
    <property type="entry name" value="DH_2"/>
    <property type="match status" value="2"/>
</dbReference>
<dbReference type="SMART" id="SM00325">
    <property type="entry name" value="RhoGEF"/>
    <property type="match status" value="2"/>
</dbReference>
<dbReference type="SMART" id="SM00036">
    <property type="entry name" value="CNH"/>
    <property type="match status" value="1"/>
</dbReference>
<proteinExistence type="predicted"/>
<evidence type="ECO:0000259" key="5">
    <source>
        <dbReference type="PROSITE" id="PS50219"/>
    </source>
</evidence>
<dbReference type="GO" id="GO:0005085">
    <property type="term" value="F:guanyl-nucleotide exchange factor activity"/>
    <property type="evidence" value="ECO:0007669"/>
    <property type="project" value="UniProtKB-KW"/>
</dbReference>
<keyword evidence="2" id="KW-0344">Guanine-nucleotide releasing factor</keyword>
<evidence type="ECO:0000256" key="2">
    <source>
        <dbReference type="ARBA" id="ARBA00022658"/>
    </source>
</evidence>
<accession>A0A9P5X0B5</accession>
<dbReference type="Pfam" id="PF00780">
    <property type="entry name" value="CNH"/>
    <property type="match status" value="1"/>
</dbReference>
<dbReference type="Proteomes" id="UP000807342">
    <property type="component" value="Unassembled WGS sequence"/>
</dbReference>
<keyword evidence="1" id="KW-0597">Phosphoprotein</keyword>
<name>A0A9P5X0B5_9AGAR</name>
<reference evidence="6" key="1">
    <citation type="submission" date="2020-11" db="EMBL/GenBank/DDBJ databases">
        <authorList>
            <consortium name="DOE Joint Genome Institute"/>
            <person name="Ahrendt S."/>
            <person name="Riley R."/>
            <person name="Andreopoulos W."/>
            <person name="Labutti K."/>
            <person name="Pangilinan J."/>
            <person name="Ruiz-Duenas F.J."/>
            <person name="Barrasa J.M."/>
            <person name="Sanchez-Garcia M."/>
            <person name="Camarero S."/>
            <person name="Miyauchi S."/>
            <person name="Serrano A."/>
            <person name="Linde D."/>
            <person name="Babiker R."/>
            <person name="Drula E."/>
            <person name="Ayuso-Fernandez I."/>
            <person name="Pacheco R."/>
            <person name="Padilla G."/>
            <person name="Ferreira P."/>
            <person name="Barriuso J."/>
            <person name="Kellner H."/>
            <person name="Castanera R."/>
            <person name="Alfaro M."/>
            <person name="Ramirez L."/>
            <person name="Pisabarro A.G."/>
            <person name="Kuo A."/>
            <person name="Tritt A."/>
            <person name="Lipzen A."/>
            <person name="He G."/>
            <person name="Yan M."/>
            <person name="Ng V."/>
            <person name="Cullen D."/>
            <person name="Martin F."/>
            <person name="Rosso M.-N."/>
            <person name="Henrissat B."/>
            <person name="Hibbett D."/>
            <person name="Martinez A.T."/>
            <person name="Grigoriev I.V."/>
        </authorList>
    </citation>
    <scope>NUCLEOTIDE SEQUENCE</scope>
    <source>
        <strain evidence="6">MF-IS2</strain>
    </source>
</reference>
<feature type="domain" description="CNH" evidence="5">
    <location>
        <begin position="856"/>
        <end position="1161"/>
    </location>
</feature>
<dbReference type="OrthoDB" id="2272012at2759"/>
<comment type="caution">
    <text evidence="6">The sequence shown here is derived from an EMBL/GenBank/DDBJ whole genome shotgun (WGS) entry which is preliminary data.</text>
</comment>
<dbReference type="InterPro" id="IPR041675">
    <property type="entry name" value="PH_5"/>
</dbReference>
<dbReference type="PANTHER" id="PTHR46572:SF1">
    <property type="entry name" value="RHO1 GUANINE NUCLEOTIDE EXCHANGE FACTOR TUS1"/>
    <property type="match status" value="1"/>
</dbReference>
<keyword evidence="7" id="KW-1185">Reference proteome</keyword>
<dbReference type="InterPro" id="IPR035899">
    <property type="entry name" value="DBL_dom_sf"/>
</dbReference>
<evidence type="ECO:0000313" key="6">
    <source>
        <dbReference type="EMBL" id="KAF9441660.1"/>
    </source>
</evidence>
<evidence type="ECO:0000259" key="3">
    <source>
        <dbReference type="PROSITE" id="PS50003"/>
    </source>
</evidence>
<dbReference type="SMART" id="SM00233">
    <property type="entry name" value="PH"/>
    <property type="match status" value="1"/>
</dbReference>
<organism evidence="6 7">
    <name type="scientific">Macrolepiota fuliginosa MF-IS2</name>
    <dbReference type="NCBI Taxonomy" id="1400762"/>
    <lineage>
        <taxon>Eukaryota</taxon>
        <taxon>Fungi</taxon>
        <taxon>Dikarya</taxon>
        <taxon>Basidiomycota</taxon>
        <taxon>Agaricomycotina</taxon>
        <taxon>Agaricomycetes</taxon>
        <taxon>Agaricomycetidae</taxon>
        <taxon>Agaricales</taxon>
        <taxon>Agaricineae</taxon>
        <taxon>Agaricaceae</taxon>
        <taxon>Macrolepiota</taxon>
    </lineage>
</organism>
<gene>
    <name evidence="6" type="ORF">P691DRAFT_683216</name>
</gene>
<dbReference type="CDD" id="cd00160">
    <property type="entry name" value="RhoGEF"/>
    <property type="match status" value="1"/>
</dbReference>